<evidence type="ECO:0000256" key="1">
    <source>
        <dbReference type="SAM" id="SignalP"/>
    </source>
</evidence>
<feature type="chain" id="PRO_5039419887" evidence="1">
    <location>
        <begin position="24"/>
        <end position="102"/>
    </location>
</feature>
<dbReference type="AlphaFoldDB" id="A0A1S8TBZ5"/>
<dbReference type="Proteomes" id="UP000190890">
    <property type="component" value="Unassembled WGS sequence"/>
</dbReference>
<accession>A0A1S8TBZ5</accession>
<sequence>MKRKILSFSLCSLLLLVPANVTAYATDIAIPNTSNINVTVPHINISVPHITTSTSYEWKTIKGVKKYRTVTTMTTTYTDYETGLPKGHPQTSILYGPWLPVY</sequence>
<dbReference type="EMBL" id="LZZM01000190">
    <property type="protein sequence ID" value="OOM75131.1"/>
    <property type="molecule type" value="Genomic_DNA"/>
</dbReference>
<keyword evidence="3" id="KW-1185">Reference proteome</keyword>
<keyword evidence="1" id="KW-0732">Signal</keyword>
<gene>
    <name evidence="2" type="ORF">CLPUN_35680</name>
</gene>
<comment type="caution">
    <text evidence="2">The sequence shown here is derived from an EMBL/GenBank/DDBJ whole genome shotgun (WGS) entry which is preliminary data.</text>
</comment>
<proteinExistence type="predicted"/>
<organism evidence="2 3">
    <name type="scientific">Clostridium puniceum</name>
    <dbReference type="NCBI Taxonomy" id="29367"/>
    <lineage>
        <taxon>Bacteria</taxon>
        <taxon>Bacillati</taxon>
        <taxon>Bacillota</taxon>
        <taxon>Clostridia</taxon>
        <taxon>Eubacteriales</taxon>
        <taxon>Clostridiaceae</taxon>
        <taxon>Clostridium</taxon>
    </lineage>
</organism>
<dbReference type="RefSeq" id="WP_077848580.1">
    <property type="nucleotide sequence ID" value="NZ_LZZM01000190.1"/>
</dbReference>
<feature type="signal peptide" evidence="1">
    <location>
        <begin position="1"/>
        <end position="23"/>
    </location>
</feature>
<reference evidence="2 3" key="1">
    <citation type="submission" date="2016-05" db="EMBL/GenBank/DDBJ databases">
        <title>Microbial solvent formation.</title>
        <authorList>
            <person name="Poehlein A."/>
            <person name="Montoya Solano J.D."/>
            <person name="Flitsch S."/>
            <person name="Krabben P."/>
            <person name="Duerre P."/>
            <person name="Daniel R."/>
        </authorList>
    </citation>
    <scope>NUCLEOTIDE SEQUENCE [LARGE SCALE GENOMIC DNA]</scope>
    <source>
        <strain evidence="2 3">DSM 2619</strain>
    </source>
</reference>
<name>A0A1S8TBZ5_9CLOT</name>
<protein>
    <submittedName>
        <fullName evidence="2">Uncharacterized protein</fullName>
    </submittedName>
</protein>
<evidence type="ECO:0000313" key="3">
    <source>
        <dbReference type="Proteomes" id="UP000190890"/>
    </source>
</evidence>
<evidence type="ECO:0000313" key="2">
    <source>
        <dbReference type="EMBL" id="OOM75131.1"/>
    </source>
</evidence>